<feature type="compositionally biased region" description="Basic and acidic residues" evidence="1">
    <location>
        <begin position="184"/>
        <end position="209"/>
    </location>
</feature>
<proteinExistence type="predicted"/>
<protein>
    <submittedName>
        <fullName evidence="2">Uncharacterized protein</fullName>
    </submittedName>
</protein>
<gene>
    <name evidence="2" type="ORF">ACAT0790_LOCUS24098</name>
</gene>
<name>A0A7S1MLL4_ALECA</name>
<reference evidence="2" key="1">
    <citation type="submission" date="2021-01" db="EMBL/GenBank/DDBJ databases">
        <authorList>
            <person name="Corre E."/>
            <person name="Pelletier E."/>
            <person name="Niang G."/>
            <person name="Scheremetjew M."/>
            <person name="Finn R."/>
            <person name="Kale V."/>
            <person name="Holt S."/>
            <person name="Cochrane G."/>
            <person name="Meng A."/>
            <person name="Brown T."/>
            <person name="Cohen L."/>
        </authorList>
    </citation>
    <scope>NUCLEOTIDE SEQUENCE</scope>
    <source>
        <strain evidence="2">OF101</strain>
    </source>
</reference>
<evidence type="ECO:0000313" key="2">
    <source>
        <dbReference type="EMBL" id="CAD9135134.1"/>
    </source>
</evidence>
<sequence>MEEGAPHRPQQPIWPAPKQPALSAKEDLRGVHWATGFRSLPSSKSETRSQYIPHENVATPTEVPSHLRQSHWDLAFGSEKTGREWQSVLTEQMSSNLESKFGCSKPEGMKGIASELRRSSIALSCGNLVAYQSEQHSRYQPNNGRPAESYSDLLGKDLRASHIDIANGQDKSTRTWRGVNKGDMSQHAREKYQCEKPRGFEELSKELRKSSVPLGGLNTFTSNRR</sequence>
<evidence type="ECO:0000256" key="1">
    <source>
        <dbReference type="SAM" id="MobiDB-lite"/>
    </source>
</evidence>
<accession>A0A7S1MLL4</accession>
<dbReference type="EMBL" id="HBGE01040032">
    <property type="protein sequence ID" value="CAD9135134.1"/>
    <property type="molecule type" value="Transcribed_RNA"/>
</dbReference>
<dbReference type="AlphaFoldDB" id="A0A7S1MLL4"/>
<organism evidence="2">
    <name type="scientific">Alexandrium catenella</name>
    <name type="common">Red tide dinoflagellate</name>
    <name type="synonym">Gonyaulax catenella</name>
    <dbReference type="NCBI Taxonomy" id="2925"/>
    <lineage>
        <taxon>Eukaryota</taxon>
        <taxon>Sar</taxon>
        <taxon>Alveolata</taxon>
        <taxon>Dinophyceae</taxon>
        <taxon>Gonyaulacales</taxon>
        <taxon>Pyrocystaceae</taxon>
        <taxon>Alexandrium</taxon>
    </lineage>
</organism>
<feature type="region of interest" description="Disordered" evidence="1">
    <location>
        <begin position="174"/>
        <end position="225"/>
    </location>
</feature>
<feature type="region of interest" description="Disordered" evidence="1">
    <location>
        <begin position="1"/>
        <end position="22"/>
    </location>
</feature>